<proteinExistence type="predicted"/>
<feature type="coiled-coil region" evidence="1">
    <location>
        <begin position="224"/>
        <end position="277"/>
    </location>
</feature>
<dbReference type="AlphaFoldDB" id="A0A433TS96"/>
<protein>
    <recommendedName>
        <fullName evidence="5">Fibrinogen C-terminal domain-containing protein</fullName>
    </recommendedName>
</protein>
<feature type="signal peptide" evidence="2">
    <location>
        <begin position="1"/>
        <end position="20"/>
    </location>
</feature>
<comment type="caution">
    <text evidence="3">The sequence shown here is derived from an EMBL/GenBank/DDBJ whole genome shotgun (WGS) entry which is preliminary data.</text>
</comment>
<gene>
    <name evidence="3" type="ORF">EGW08_007758</name>
</gene>
<dbReference type="OrthoDB" id="6077660at2759"/>
<dbReference type="EMBL" id="RQTK01000204">
    <property type="protein sequence ID" value="RUS84462.1"/>
    <property type="molecule type" value="Genomic_DNA"/>
</dbReference>
<evidence type="ECO:0000313" key="3">
    <source>
        <dbReference type="EMBL" id="RUS84462.1"/>
    </source>
</evidence>
<keyword evidence="4" id="KW-1185">Reference proteome</keyword>
<evidence type="ECO:0000256" key="1">
    <source>
        <dbReference type="SAM" id="Coils"/>
    </source>
</evidence>
<dbReference type="Gene3D" id="1.10.287.1490">
    <property type="match status" value="1"/>
</dbReference>
<evidence type="ECO:0000313" key="4">
    <source>
        <dbReference type="Proteomes" id="UP000271974"/>
    </source>
</evidence>
<sequence>MAKLYLLSLVFLLFQLLCGGFDLTLDPHSPDPSSQHGPRQVCSVLQCVETLPDGSDDHANRTRTVTSLTVSGIRINGLGDVSGRWRELASVTSQRPTLNRVSDGVKVTGTLSDLQASLSLEFSKVIDCQDSQFSCVAIYVDRAGQTSVKKSLVGKAIGSSDYAPHIQNDNVSDNVAVTENVPDKVPDLQKVSWNDGSLPGLLLQLTNSIQMKVDWVGSRLADSINALENRLEDKIGQLKEVEDDRRDRLDDDMEKRLRALVSTVDDLESRLEDKMTQKLDQMLQNLGKLESSCTDKAGAGDQLTSQLTTLKDKLDTNTRTLETCVSEVRSLNGSLGQNVDQCMWAVDNRLSDLASGLNNVSGLTHALMSQVSTIRNGYGGGALVPVSEFFDPLNTGKTEWRMAFRGTAFNNVRVLPAYMYGTGIPAQVEEGCKQFNRSLPCSNHYRNNHALDNWSGVDEVLFAIYKDGQMVKRVVFNGKGSTFTSWFAANRVLMSSWVDLTTQPHNFFSIVGHDGGDHFRRFFINMDFDQGCNGYRGWFKAQETFVGCPDEKDTLAIPKFNFAPGDTFSLWSGAAVADAFGIFLRYE</sequence>
<evidence type="ECO:0000256" key="2">
    <source>
        <dbReference type="SAM" id="SignalP"/>
    </source>
</evidence>
<accession>A0A433TS96</accession>
<keyword evidence="1" id="KW-0175">Coiled coil</keyword>
<feature type="chain" id="PRO_5019456962" description="Fibrinogen C-terminal domain-containing protein" evidence="2">
    <location>
        <begin position="21"/>
        <end position="587"/>
    </location>
</feature>
<dbReference type="Proteomes" id="UP000271974">
    <property type="component" value="Unassembled WGS sequence"/>
</dbReference>
<evidence type="ECO:0008006" key="5">
    <source>
        <dbReference type="Google" id="ProtNLM"/>
    </source>
</evidence>
<keyword evidence="2" id="KW-0732">Signal</keyword>
<name>A0A433TS96_ELYCH</name>
<organism evidence="3 4">
    <name type="scientific">Elysia chlorotica</name>
    <name type="common">Eastern emerald elysia</name>
    <name type="synonym">Sea slug</name>
    <dbReference type="NCBI Taxonomy" id="188477"/>
    <lineage>
        <taxon>Eukaryota</taxon>
        <taxon>Metazoa</taxon>
        <taxon>Spiralia</taxon>
        <taxon>Lophotrochozoa</taxon>
        <taxon>Mollusca</taxon>
        <taxon>Gastropoda</taxon>
        <taxon>Heterobranchia</taxon>
        <taxon>Euthyneura</taxon>
        <taxon>Panpulmonata</taxon>
        <taxon>Sacoglossa</taxon>
        <taxon>Placobranchoidea</taxon>
        <taxon>Plakobranchidae</taxon>
        <taxon>Elysia</taxon>
    </lineage>
</organism>
<reference evidence="3 4" key="1">
    <citation type="submission" date="2019-01" db="EMBL/GenBank/DDBJ databases">
        <title>A draft genome assembly of the solar-powered sea slug Elysia chlorotica.</title>
        <authorList>
            <person name="Cai H."/>
            <person name="Li Q."/>
            <person name="Fang X."/>
            <person name="Li J."/>
            <person name="Curtis N.E."/>
            <person name="Altenburger A."/>
            <person name="Shibata T."/>
            <person name="Feng M."/>
            <person name="Maeda T."/>
            <person name="Schwartz J.A."/>
            <person name="Shigenobu S."/>
            <person name="Lundholm N."/>
            <person name="Nishiyama T."/>
            <person name="Yang H."/>
            <person name="Hasebe M."/>
            <person name="Li S."/>
            <person name="Pierce S.K."/>
            <person name="Wang J."/>
        </authorList>
    </citation>
    <scope>NUCLEOTIDE SEQUENCE [LARGE SCALE GENOMIC DNA]</scope>
    <source>
        <strain evidence="3">EC2010</strain>
        <tissue evidence="3">Whole organism of an adult</tissue>
    </source>
</reference>